<proteinExistence type="inferred from homology"/>
<keyword evidence="7" id="KW-0732">Signal</keyword>
<dbReference type="Pfam" id="PF04241">
    <property type="entry name" value="DUF423"/>
    <property type="match status" value="1"/>
</dbReference>
<feature type="transmembrane region" description="Helical" evidence="6">
    <location>
        <begin position="46"/>
        <end position="66"/>
    </location>
</feature>
<evidence type="ECO:0000256" key="1">
    <source>
        <dbReference type="ARBA" id="ARBA00004141"/>
    </source>
</evidence>
<feature type="transmembrane region" description="Helical" evidence="6">
    <location>
        <begin position="103"/>
        <end position="124"/>
    </location>
</feature>
<reference evidence="8" key="1">
    <citation type="submission" date="2023-01" db="EMBL/GenBank/DDBJ databases">
        <title>The genome sequence of Kordiimonadaceae bacterium 6D33.</title>
        <authorList>
            <person name="Liu Y."/>
        </authorList>
    </citation>
    <scope>NUCLEOTIDE SEQUENCE</scope>
    <source>
        <strain evidence="8">6D33</strain>
    </source>
</reference>
<evidence type="ECO:0000313" key="8">
    <source>
        <dbReference type="EMBL" id="WCL55417.1"/>
    </source>
</evidence>
<dbReference type="KEGG" id="gso:PH603_06550"/>
<evidence type="ECO:0000256" key="2">
    <source>
        <dbReference type="ARBA" id="ARBA00009694"/>
    </source>
</evidence>
<feature type="transmembrane region" description="Helical" evidence="6">
    <location>
        <begin position="73"/>
        <end position="91"/>
    </location>
</feature>
<keyword evidence="5 6" id="KW-0472">Membrane</keyword>
<evidence type="ECO:0000256" key="4">
    <source>
        <dbReference type="ARBA" id="ARBA00022989"/>
    </source>
</evidence>
<organism evidence="8 9">
    <name type="scientific">Gimibacter soli</name>
    <dbReference type="NCBI Taxonomy" id="3024400"/>
    <lineage>
        <taxon>Bacteria</taxon>
        <taxon>Pseudomonadati</taxon>
        <taxon>Pseudomonadota</taxon>
        <taxon>Alphaproteobacteria</taxon>
        <taxon>Kordiimonadales</taxon>
        <taxon>Temperatibacteraceae</taxon>
        <taxon>Gimibacter</taxon>
    </lineage>
</organism>
<accession>A0AAE9XS94</accession>
<gene>
    <name evidence="8" type="ORF">PH603_06550</name>
</gene>
<dbReference type="Proteomes" id="UP001217500">
    <property type="component" value="Chromosome"/>
</dbReference>
<comment type="subcellular location">
    <subcellularLocation>
        <location evidence="1">Membrane</location>
        <topology evidence="1">Multi-pass membrane protein</topology>
    </subcellularLocation>
</comment>
<evidence type="ECO:0000256" key="6">
    <source>
        <dbReference type="SAM" id="Phobius"/>
    </source>
</evidence>
<dbReference type="PANTHER" id="PTHR43461">
    <property type="entry name" value="TRANSMEMBRANE PROTEIN 256"/>
    <property type="match status" value="1"/>
</dbReference>
<evidence type="ECO:0000256" key="3">
    <source>
        <dbReference type="ARBA" id="ARBA00022692"/>
    </source>
</evidence>
<evidence type="ECO:0000313" key="9">
    <source>
        <dbReference type="Proteomes" id="UP001217500"/>
    </source>
</evidence>
<evidence type="ECO:0000256" key="7">
    <source>
        <dbReference type="SAM" id="SignalP"/>
    </source>
</evidence>
<name>A0AAE9XS94_9PROT</name>
<feature type="chain" id="PRO_5041916792" evidence="7">
    <location>
        <begin position="24"/>
        <end position="127"/>
    </location>
</feature>
<dbReference type="GO" id="GO:0005886">
    <property type="term" value="C:plasma membrane"/>
    <property type="evidence" value="ECO:0007669"/>
    <property type="project" value="TreeGrafter"/>
</dbReference>
<protein>
    <submittedName>
        <fullName evidence="8">DUF423 domain-containing protein</fullName>
    </submittedName>
</protein>
<dbReference type="PANTHER" id="PTHR43461:SF1">
    <property type="entry name" value="TRANSMEMBRANE PROTEIN 256"/>
    <property type="match status" value="1"/>
</dbReference>
<sequence length="127" mass="13228">MTPRRILALAAFLAALATIAASAGSHALPADVGEKGKDWWEMAVRMQYLHSFALVAAAFAATLSASRLIGASVWAFVFGMLAFSGSLYWLAIHGPGSLGAAHWVTPLGGLAFITGWLMLGAGVLRKG</sequence>
<dbReference type="AlphaFoldDB" id="A0AAE9XS94"/>
<keyword evidence="4 6" id="KW-1133">Transmembrane helix</keyword>
<keyword evidence="3 6" id="KW-0812">Transmembrane</keyword>
<comment type="similarity">
    <text evidence="2">Belongs to the UPF0382 family.</text>
</comment>
<dbReference type="InterPro" id="IPR006696">
    <property type="entry name" value="DUF423"/>
</dbReference>
<feature type="signal peptide" evidence="7">
    <location>
        <begin position="1"/>
        <end position="23"/>
    </location>
</feature>
<evidence type="ECO:0000256" key="5">
    <source>
        <dbReference type="ARBA" id="ARBA00023136"/>
    </source>
</evidence>
<dbReference type="RefSeq" id="WP_289505227.1">
    <property type="nucleotide sequence ID" value="NZ_CP116805.1"/>
</dbReference>
<keyword evidence="9" id="KW-1185">Reference proteome</keyword>
<dbReference type="EMBL" id="CP116805">
    <property type="protein sequence ID" value="WCL55417.1"/>
    <property type="molecule type" value="Genomic_DNA"/>
</dbReference>